<evidence type="ECO:0000256" key="6">
    <source>
        <dbReference type="SAM" id="MobiDB-lite"/>
    </source>
</evidence>
<keyword evidence="3 7" id="KW-0812">Transmembrane</keyword>
<feature type="transmembrane region" description="Helical" evidence="7">
    <location>
        <begin position="522"/>
        <end position="541"/>
    </location>
</feature>
<dbReference type="InterPro" id="IPR052159">
    <property type="entry name" value="Competence_DNA_uptake"/>
</dbReference>
<feature type="region of interest" description="Disordered" evidence="6">
    <location>
        <begin position="693"/>
        <end position="725"/>
    </location>
</feature>
<feature type="transmembrane region" description="Helical" evidence="7">
    <location>
        <begin position="368"/>
        <end position="386"/>
    </location>
</feature>
<keyword evidence="5 7" id="KW-0472">Membrane</keyword>
<feature type="transmembrane region" description="Helical" evidence="7">
    <location>
        <begin position="69"/>
        <end position="87"/>
    </location>
</feature>
<dbReference type="InterPro" id="IPR004477">
    <property type="entry name" value="ComEC_N"/>
</dbReference>
<sequence length="725" mass="75873">MQERATGQVAQASPMHPGATRLRLSGLWGGLADPLAALDRAQLDWVLWAPLGLGTGVGLYFLLPFEPGVPVFAGAALVIVLAVLVWLRGPGFLHLPATLLVMAALGLMSASWRAHAVAAPVLGFNYYGPVEGRIIGIDRSARDVIRLTLDQVTLSRVAPEARPAKIRIALHGDIARLAPEPGLRVATTAHLSPPAEPIAPGAWDFRRNAWFEGLGALGYTRSPVVVIAPPAEDWGLAAHRVRMRLSAAMQAHIGGQAGAVAAALMTGDRSGIAEATNATMRASNLYHIVSISGLHMGMLAGFVFGALRWGLALIGPFALIWPTKKIAAAVALAASTLYLWVSGGDIATQRAWIMTAVMLSAILVDRRALSLHTVALAAIFLLLLWPEALTGPGFQMSFAATVALILMAAPWAAHHHRLPWVLRPVIMLVLTSLVAGLATAPIAAAHFGRMSQYGILANLLAVPVMGIVVMPAGVLAAVLAPLGLAGPALWLMGLGTEWVLAVAEFVAGLAGAQTFLPEPPGWVLPVLALAAGAAVLSRGAFRSAMVAVLLLAFAGWGLASRPALLIAPEGALVGLMTPEGRALSKAAPSFTAEGWLEADGDAVTPKEAVARAGFSGPKGVRQAAWQGRALWHLSGKSALANLEKTCRDGALVVLDTIAPEGFKGDCQLYDARRLARTGALAFDALGQSRAARTEAGHRLWTDRPKRKTPPANRTAPDSNSPEGDQ</sequence>
<evidence type="ECO:0000259" key="9">
    <source>
        <dbReference type="Pfam" id="PF13567"/>
    </source>
</evidence>
<dbReference type="NCBIfam" id="TIGR00360">
    <property type="entry name" value="ComEC_N-term"/>
    <property type="match status" value="1"/>
</dbReference>
<dbReference type="PANTHER" id="PTHR30619">
    <property type="entry name" value="DNA INTERNALIZATION/COMPETENCE PROTEIN COMEC/REC2"/>
    <property type="match status" value="1"/>
</dbReference>
<evidence type="ECO:0000313" key="11">
    <source>
        <dbReference type="Proteomes" id="UP000247727"/>
    </source>
</evidence>
<feature type="transmembrane region" description="Helical" evidence="7">
    <location>
        <begin position="299"/>
        <end position="320"/>
    </location>
</feature>
<feature type="transmembrane region" description="Helical" evidence="7">
    <location>
        <begin position="425"/>
        <end position="447"/>
    </location>
</feature>
<evidence type="ECO:0000256" key="5">
    <source>
        <dbReference type="ARBA" id="ARBA00023136"/>
    </source>
</evidence>
<dbReference type="OrthoDB" id="9790149at2"/>
<feature type="compositionally biased region" description="Basic and acidic residues" evidence="6">
    <location>
        <begin position="693"/>
        <end position="703"/>
    </location>
</feature>
<feature type="transmembrane region" description="Helical" evidence="7">
    <location>
        <begin position="45"/>
        <end position="62"/>
    </location>
</feature>
<evidence type="ECO:0000256" key="7">
    <source>
        <dbReference type="SAM" id="Phobius"/>
    </source>
</evidence>
<dbReference type="Pfam" id="PF03772">
    <property type="entry name" value="Competence"/>
    <property type="match status" value="1"/>
</dbReference>
<feature type="transmembrane region" description="Helical" evidence="7">
    <location>
        <begin position="459"/>
        <end position="486"/>
    </location>
</feature>
<dbReference type="Pfam" id="PF13567">
    <property type="entry name" value="DUF4131"/>
    <property type="match status" value="1"/>
</dbReference>
<evidence type="ECO:0000256" key="4">
    <source>
        <dbReference type="ARBA" id="ARBA00022989"/>
    </source>
</evidence>
<feature type="compositionally biased region" description="Polar residues" evidence="6">
    <location>
        <begin position="715"/>
        <end position="725"/>
    </location>
</feature>
<evidence type="ECO:0000313" key="10">
    <source>
        <dbReference type="EMBL" id="PYF12708.1"/>
    </source>
</evidence>
<evidence type="ECO:0000256" key="1">
    <source>
        <dbReference type="ARBA" id="ARBA00004651"/>
    </source>
</evidence>
<keyword evidence="4 7" id="KW-1133">Transmembrane helix</keyword>
<gene>
    <name evidence="10" type="ORF">C8J30_10188</name>
</gene>
<dbReference type="InterPro" id="IPR025405">
    <property type="entry name" value="DUF4131"/>
</dbReference>
<accession>A0A318U2L5</accession>
<dbReference type="EMBL" id="QJTK01000001">
    <property type="protein sequence ID" value="PYF12708.1"/>
    <property type="molecule type" value="Genomic_DNA"/>
</dbReference>
<dbReference type="AlphaFoldDB" id="A0A318U2L5"/>
<feature type="domain" description="DUF4131" evidence="9">
    <location>
        <begin position="69"/>
        <end position="224"/>
    </location>
</feature>
<feature type="domain" description="ComEC/Rec2-related protein" evidence="8">
    <location>
        <begin position="264"/>
        <end position="537"/>
    </location>
</feature>
<evidence type="ECO:0000256" key="2">
    <source>
        <dbReference type="ARBA" id="ARBA00022475"/>
    </source>
</evidence>
<feature type="transmembrane region" description="Helical" evidence="7">
    <location>
        <begin position="93"/>
        <end position="112"/>
    </location>
</feature>
<evidence type="ECO:0000256" key="3">
    <source>
        <dbReference type="ARBA" id="ARBA00022692"/>
    </source>
</evidence>
<dbReference type="PANTHER" id="PTHR30619:SF1">
    <property type="entry name" value="RECOMBINATION PROTEIN 2"/>
    <property type="match status" value="1"/>
</dbReference>
<keyword evidence="2" id="KW-1003">Cell membrane</keyword>
<feature type="transmembrane region" description="Helical" evidence="7">
    <location>
        <begin position="392"/>
        <end position="413"/>
    </location>
</feature>
<feature type="transmembrane region" description="Helical" evidence="7">
    <location>
        <begin position="498"/>
        <end position="516"/>
    </location>
</feature>
<reference evidence="10 11" key="1">
    <citation type="submission" date="2018-06" db="EMBL/GenBank/DDBJ databases">
        <title>Genomic Encyclopedia of Type Strains, Phase III (KMG-III): the genomes of soil and plant-associated and newly described type strains.</title>
        <authorList>
            <person name="Whitman W."/>
        </authorList>
    </citation>
    <scope>NUCLEOTIDE SEQUENCE [LARGE SCALE GENOMIC DNA]</scope>
    <source>
        <strain evidence="10 11">JA737</strain>
    </source>
</reference>
<keyword evidence="11" id="KW-1185">Reference proteome</keyword>
<proteinExistence type="predicted"/>
<dbReference type="Proteomes" id="UP000247727">
    <property type="component" value="Unassembled WGS sequence"/>
</dbReference>
<feature type="transmembrane region" description="Helical" evidence="7">
    <location>
        <begin position="548"/>
        <end position="567"/>
    </location>
</feature>
<dbReference type="GO" id="GO:0005886">
    <property type="term" value="C:plasma membrane"/>
    <property type="evidence" value="ECO:0007669"/>
    <property type="project" value="UniProtKB-SubCell"/>
</dbReference>
<comment type="subcellular location">
    <subcellularLocation>
        <location evidence="1">Cell membrane</location>
        <topology evidence="1">Multi-pass membrane protein</topology>
    </subcellularLocation>
</comment>
<feature type="transmembrane region" description="Helical" evidence="7">
    <location>
        <begin position="326"/>
        <end position="347"/>
    </location>
</feature>
<name>A0A318U2L5_9RHOB</name>
<evidence type="ECO:0000259" key="8">
    <source>
        <dbReference type="Pfam" id="PF03772"/>
    </source>
</evidence>
<protein>
    <submittedName>
        <fullName evidence="10">Competence protein ComEC</fullName>
    </submittedName>
</protein>
<comment type="caution">
    <text evidence="10">The sequence shown here is derived from an EMBL/GenBank/DDBJ whole genome shotgun (WGS) entry which is preliminary data.</text>
</comment>
<organism evidence="10 11">
    <name type="scientific">Rhodobacter viridis</name>
    <dbReference type="NCBI Taxonomy" id="1054202"/>
    <lineage>
        <taxon>Bacteria</taxon>
        <taxon>Pseudomonadati</taxon>
        <taxon>Pseudomonadota</taxon>
        <taxon>Alphaproteobacteria</taxon>
        <taxon>Rhodobacterales</taxon>
        <taxon>Rhodobacter group</taxon>
        <taxon>Rhodobacter</taxon>
    </lineage>
</organism>